<keyword evidence="5" id="KW-0378">Hydrolase</keyword>
<dbReference type="GO" id="GO:0016787">
    <property type="term" value="F:hydrolase activity"/>
    <property type="evidence" value="ECO:0007669"/>
    <property type="project" value="UniProtKB-KW"/>
</dbReference>
<comment type="similarity">
    <text evidence="1">Belongs to the HicA mRNA interferase family.</text>
</comment>
<keyword evidence="2" id="KW-1277">Toxin-antitoxin system</keyword>
<reference evidence="8 9" key="1">
    <citation type="submission" date="2017-07" db="EMBL/GenBank/DDBJ databases">
        <title>Mechanisms for carbon and nitrogen cycling indicate functional differentiation within the Candidate Phyla Radiation.</title>
        <authorList>
            <person name="Danczak R.E."/>
            <person name="Johnston M.D."/>
            <person name="Kenah C."/>
            <person name="Slattery M."/>
            <person name="Wrighton K.C."/>
            <person name="Wilkins M.J."/>
        </authorList>
    </citation>
    <scope>NUCLEOTIDE SEQUENCE [LARGE SCALE GENOMIC DNA]</scope>
    <source>
        <strain evidence="8">Licking1014_2</strain>
    </source>
</reference>
<evidence type="ECO:0000256" key="5">
    <source>
        <dbReference type="ARBA" id="ARBA00022801"/>
    </source>
</evidence>
<dbReference type="InterPro" id="IPR012933">
    <property type="entry name" value="HicA_mRNA_interferase"/>
</dbReference>
<sequence length="75" mass="8740">MAKTPRISAKEAIKVFEKVGYRQTRRRGSHIRFWHPDYPARKPLTIPDHKIIKVGLLQKCIKDAGLTVEEFIELL</sequence>
<name>A0A554LVQ0_9BACT</name>
<dbReference type="GO" id="GO:0004519">
    <property type="term" value="F:endonuclease activity"/>
    <property type="evidence" value="ECO:0007669"/>
    <property type="project" value="UniProtKB-KW"/>
</dbReference>
<evidence type="ECO:0000256" key="1">
    <source>
        <dbReference type="ARBA" id="ARBA00006620"/>
    </source>
</evidence>
<keyword evidence="4" id="KW-0255">Endonuclease</keyword>
<keyword evidence="6" id="KW-0694">RNA-binding</keyword>
<evidence type="ECO:0000313" key="8">
    <source>
        <dbReference type="EMBL" id="TSC96936.1"/>
    </source>
</evidence>
<dbReference type="Gene3D" id="3.30.920.30">
    <property type="entry name" value="Hypothetical protein"/>
    <property type="match status" value="1"/>
</dbReference>
<comment type="caution">
    <text evidence="8">The sequence shown here is derived from an EMBL/GenBank/DDBJ whole genome shotgun (WGS) entry which is preliminary data.</text>
</comment>
<proteinExistence type="inferred from homology"/>
<gene>
    <name evidence="8" type="ORF">CEN88_246</name>
</gene>
<protein>
    <recommendedName>
        <fullName evidence="10">YcfA family protein</fullName>
    </recommendedName>
</protein>
<evidence type="ECO:0008006" key="10">
    <source>
        <dbReference type="Google" id="ProtNLM"/>
    </source>
</evidence>
<evidence type="ECO:0000313" key="9">
    <source>
        <dbReference type="Proteomes" id="UP000318711"/>
    </source>
</evidence>
<keyword evidence="3" id="KW-0540">Nuclease</keyword>
<evidence type="ECO:0000256" key="4">
    <source>
        <dbReference type="ARBA" id="ARBA00022759"/>
    </source>
</evidence>
<dbReference type="Pfam" id="PF07927">
    <property type="entry name" value="HicA_toxin"/>
    <property type="match status" value="1"/>
</dbReference>
<organism evidence="8 9">
    <name type="scientific">Candidatus Berkelbacteria bacterium Licking1014_2</name>
    <dbReference type="NCBI Taxonomy" id="2017146"/>
    <lineage>
        <taxon>Bacteria</taxon>
        <taxon>Candidatus Berkelbacteria</taxon>
    </lineage>
</organism>
<evidence type="ECO:0000256" key="6">
    <source>
        <dbReference type="ARBA" id="ARBA00022884"/>
    </source>
</evidence>
<dbReference type="GO" id="GO:0003729">
    <property type="term" value="F:mRNA binding"/>
    <property type="evidence" value="ECO:0007669"/>
    <property type="project" value="InterPro"/>
</dbReference>
<evidence type="ECO:0000256" key="7">
    <source>
        <dbReference type="ARBA" id="ARBA00023016"/>
    </source>
</evidence>
<evidence type="ECO:0000256" key="2">
    <source>
        <dbReference type="ARBA" id="ARBA00022649"/>
    </source>
</evidence>
<dbReference type="EMBL" id="VMGL01000025">
    <property type="protein sequence ID" value="TSC96936.1"/>
    <property type="molecule type" value="Genomic_DNA"/>
</dbReference>
<keyword evidence="7" id="KW-0346">Stress response</keyword>
<accession>A0A554LVQ0</accession>
<dbReference type="SUPFAM" id="SSF54786">
    <property type="entry name" value="YcfA/nrd intein domain"/>
    <property type="match status" value="1"/>
</dbReference>
<dbReference type="AlphaFoldDB" id="A0A554LVQ0"/>
<dbReference type="InterPro" id="IPR038570">
    <property type="entry name" value="HicA_sf"/>
</dbReference>
<dbReference type="Proteomes" id="UP000318711">
    <property type="component" value="Unassembled WGS sequence"/>
</dbReference>
<evidence type="ECO:0000256" key="3">
    <source>
        <dbReference type="ARBA" id="ARBA00022722"/>
    </source>
</evidence>